<dbReference type="RefSeq" id="WP_138190271.1">
    <property type="nucleotide sequence ID" value="NZ_VBWP01000002.1"/>
</dbReference>
<reference evidence="2 3" key="1">
    <citation type="submission" date="2019-05" db="EMBL/GenBank/DDBJ databases">
        <title>Culicoidintestinum kansasii gen. nov., sp. nov. from the gastrointestinal tract of the biting midge, Culicoides sonorensis.</title>
        <authorList>
            <person name="Neupane S."/>
            <person name="Ghosh A."/>
            <person name="Gunther S."/>
            <person name="Martin K."/>
            <person name="Zurek L."/>
        </authorList>
    </citation>
    <scope>NUCLEOTIDE SEQUENCE [LARGE SCALE GENOMIC DNA]</scope>
    <source>
        <strain evidence="2 3">CS-1</strain>
    </source>
</reference>
<sequence length="135" mass="15485">MLIFALTMAVLLIIAAYQDWKTLLIDNWLLYSLLFCAATYGAFEQLWGTLLYGGVLFLVLFVVQKSLKTFGEADIFAWVSVFVLIADWRFLLWLGSAILLTMILFWQNVFRKQPAPFFPGMAIAYIFILGGLLIW</sequence>
<comment type="caution">
    <text evidence="2">The sequence shown here is derived from an EMBL/GenBank/DDBJ whole genome shotgun (WGS) entry which is preliminary data.</text>
</comment>
<keyword evidence="3" id="KW-1185">Reference proteome</keyword>
<gene>
    <name evidence="2" type="ORF">FEZ08_03190</name>
</gene>
<evidence type="ECO:0000256" key="1">
    <source>
        <dbReference type="SAM" id="Phobius"/>
    </source>
</evidence>
<evidence type="ECO:0000313" key="2">
    <source>
        <dbReference type="EMBL" id="TLG76634.1"/>
    </source>
</evidence>
<keyword evidence="1" id="KW-1133">Transmembrane helix</keyword>
<name>A0A5R8QFR7_9FIRM</name>
<dbReference type="Gene3D" id="1.20.120.1220">
    <property type="match status" value="1"/>
</dbReference>
<dbReference type="InParanoid" id="A0A5R8QFR7"/>
<organism evidence="2 3">
    <name type="scientific">Culicoidibacter larvae</name>
    <dbReference type="NCBI Taxonomy" id="2579976"/>
    <lineage>
        <taxon>Bacteria</taxon>
        <taxon>Bacillati</taxon>
        <taxon>Bacillota</taxon>
        <taxon>Culicoidibacteria</taxon>
        <taxon>Culicoidibacterales</taxon>
        <taxon>Culicoidibacteraceae</taxon>
        <taxon>Culicoidibacter</taxon>
    </lineage>
</organism>
<accession>A0A5R8QFR7</accession>
<feature type="transmembrane region" description="Helical" evidence="1">
    <location>
        <begin position="42"/>
        <end position="63"/>
    </location>
</feature>
<dbReference type="AlphaFoldDB" id="A0A5R8QFR7"/>
<keyword evidence="1" id="KW-0812">Transmembrane</keyword>
<protein>
    <submittedName>
        <fullName evidence="2">Uncharacterized protein</fullName>
    </submittedName>
</protein>
<dbReference type="Proteomes" id="UP000306912">
    <property type="component" value="Unassembled WGS sequence"/>
</dbReference>
<evidence type="ECO:0000313" key="3">
    <source>
        <dbReference type="Proteomes" id="UP000306912"/>
    </source>
</evidence>
<keyword evidence="1" id="KW-0472">Membrane</keyword>
<proteinExistence type="predicted"/>
<dbReference type="EMBL" id="VBWP01000002">
    <property type="protein sequence ID" value="TLG76634.1"/>
    <property type="molecule type" value="Genomic_DNA"/>
</dbReference>
<feature type="transmembrane region" description="Helical" evidence="1">
    <location>
        <begin position="75"/>
        <end position="105"/>
    </location>
</feature>
<feature type="transmembrane region" description="Helical" evidence="1">
    <location>
        <begin position="117"/>
        <end position="134"/>
    </location>
</feature>